<protein>
    <recommendedName>
        <fullName evidence="4">5-formyltetrahydrofolate cyclo-ligase</fullName>
        <ecNumber evidence="4">6.3.3.2</ecNumber>
    </recommendedName>
</protein>
<dbReference type="NCBIfam" id="TIGR02727">
    <property type="entry name" value="MTHFS_bact"/>
    <property type="match status" value="1"/>
</dbReference>
<dbReference type="EMBL" id="PCVY01000043">
    <property type="protein sequence ID" value="PIQ86443.1"/>
    <property type="molecule type" value="Genomic_DNA"/>
</dbReference>
<dbReference type="InterPro" id="IPR002698">
    <property type="entry name" value="FTHF_cligase"/>
</dbReference>
<dbReference type="GO" id="GO:0030272">
    <property type="term" value="F:5-formyltetrahydrofolate cyclo-ligase activity"/>
    <property type="evidence" value="ECO:0007669"/>
    <property type="project" value="UniProtKB-EC"/>
</dbReference>
<dbReference type="PANTHER" id="PTHR23407:SF1">
    <property type="entry name" value="5-FORMYLTETRAHYDROFOLATE CYCLO-LIGASE"/>
    <property type="match status" value="1"/>
</dbReference>
<evidence type="ECO:0000313" key="5">
    <source>
        <dbReference type="EMBL" id="PIQ86443.1"/>
    </source>
</evidence>
<dbReference type="GO" id="GO:0046872">
    <property type="term" value="F:metal ion binding"/>
    <property type="evidence" value="ECO:0007669"/>
    <property type="project" value="UniProtKB-KW"/>
</dbReference>
<dbReference type="InterPro" id="IPR037171">
    <property type="entry name" value="NagB/RpiA_transferase-like"/>
</dbReference>
<evidence type="ECO:0000256" key="3">
    <source>
        <dbReference type="ARBA" id="ARBA00022840"/>
    </source>
</evidence>
<evidence type="ECO:0000313" key="6">
    <source>
        <dbReference type="Proteomes" id="UP000230859"/>
    </source>
</evidence>
<reference evidence="5 6" key="1">
    <citation type="submission" date="2017-09" db="EMBL/GenBank/DDBJ databases">
        <title>Depth-based differentiation of microbial function through sediment-hosted aquifers and enrichment of novel symbionts in the deep terrestrial subsurface.</title>
        <authorList>
            <person name="Probst A.J."/>
            <person name="Ladd B."/>
            <person name="Jarett J.K."/>
            <person name="Geller-Mcgrath D.E."/>
            <person name="Sieber C.M."/>
            <person name="Emerson J.B."/>
            <person name="Anantharaman K."/>
            <person name="Thomas B.C."/>
            <person name="Malmstrom R."/>
            <person name="Stieglmeier M."/>
            <person name="Klingl A."/>
            <person name="Woyke T."/>
            <person name="Ryan C.M."/>
            <person name="Banfield J.F."/>
        </authorList>
    </citation>
    <scope>NUCLEOTIDE SEQUENCE [LARGE SCALE GENOMIC DNA]</scope>
    <source>
        <strain evidence="5">CG11_big_fil_rev_8_21_14_0_20_45_26</strain>
    </source>
</reference>
<proteinExistence type="inferred from homology"/>
<comment type="cofactor">
    <cofactor evidence="4">
        <name>Mg(2+)</name>
        <dbReference type="ChEBI" id="CHEBI:18420"/>
    </cofactor>
</comment>
<evidence type="ECO:0000256" key="1">
    <source>
        <dbReference type="ARBA" id="ARBA00010638"/>
    </source>
</evidence>
<gene>
    <name evidence="5" type="ORF">COV74_04500</name>
</gene>
<accession>A0A2H0LPS5</accession>
<dbReference type="GO" id="GO:0005524">
    <property type="term" value="F:ATP binding"/>
    <property type="evidence" value="ECO:0007669"/>
    <property type="project" value="UniProtKB-KW"/>
</dbReference>
<comment type="similarity">
    <text evidence="1 4">Belongs to the 5-formyltetrahydrofolate cyclo-ligase family.</text>
</comment>
<organism evidence="5 6">
    <name type="scientific">Candidatus Abzuiibacterium crystallinum</name>
    <dbReference type="NCBI Taxonomy" id="1974748"/>
    <lineage>
        <taxon>Bacteria</taxon>
        <taxon>Pseudomonadati</taxon>
        <taxon>Candidatus Omnitrophota</taxon>
        <taxon>Candidatus Abzuiibacterium</taxon>
    </lineage>
</organism>
<name>A0A2H0LPS5_9BACT</name>
<sequence length="122" mass="13736">MSECLAQGKQVLLPYVDGEDLRLTPILNPQTDLIEGSYGILEPKPSIRTAYDQEQLELVLVPGLAFDQANCRLGRGKAFYDRFLAKLPQEVYTYGLAYDFQMVDALPVTELDIPLTRVIKND</sequence>
<keyword evidence="2 4" id="KW-0547">Nucleotide-binding</keyword>
<dbReference type="PANTHER" id="PTHR23407">
    <property type="entry name" value="ATPASE INHIBITOR/5-FORMYLTETRAHYDROFOLATE CYCLO-LIGASE"/>
    <property type="match status" value="1"/>
</dbReference>
<comment type="catalytic activity">
    <reaction evidence="4">
        <text>(6S)-5-formyl-5,6,7,8-tetrahydrofolate + ATP = (6R)-5,10-methenyltetrahydrofolate + ADP + phosphate</text>
        <dbReference type="Rhea" id="RHEA:10488"/>
        <dbReference type="ChEBI" id="CHEBI:30616"/>
        <dbReference type="ChEBI" id="CHEBI:43474"/>
        <dbReference type="ChEBI" id="CHEBI:57455"/>
        <dbReference type="ChEBI" id="CHEBI:57457"/>
        <dbReference type="ChEBI" id="CHEBI:456216"/>
        <dbReference type="EC" id="6.3.3.2"/>
    </reaction>
</comment>
<dbReference type="Proteomes" id="UP000230859">
    <property type="component" value="Unassembled WGS sequence"/>
</dbReference>
<dbReference type="GO" id="GO:0009396">
    <property type="term" value="P:folic acid-containing compound biosynthetic process"/>
    <property type="evidence" value="ECO:0007669"/>
    <property type="project" value="TreeGrafter"/>
</dbReference>
<dbReference type="Gene3D" id="3.40.50.10420">
    <property type="entry name" value="NagB/RpiA/CoA transferase-like"/>
    <property type="match status" value="1"/>
</dbReference>
<keyword evidence="4" id="KW-0479">Metal-binding</keyword>
<dbReference type="AlphaFoldDB" id="A0A2H0LPS5"/>
<evidence type="ECO:0000256" key="2">
    <source>
        <dbReference type="ARBA" id="ARBA00022741"/>
    </source>
</evidence>
<keyword evidence="3 4" id="KW-0067">ATP-binding</keyword>
<evidence type="ECO:0000256" key="4">
    <source>
        <dbReference type="RuleBase" id="RU361279"/>
    </source>
</evidence>
<keyword evidence="4" id="KW-0460">Magnesium</keyword>
<dbReference type="SUPFAM" id="SSF100950">
    <property type="entry name" value="NagB/RpiA/CoA transferase-like"/>
    <property type="match status" value="1"/>
</dbReference>
<dbReference type="GO" id="GO:0035999">
    <property type="term" value="P:tetrahydrofolate interconversion"/>
    <property type="evidence" value="ECO:0007669"/>
    <property type="project" value="TreeGrafter"/>
</dbReference>
<dbReference type="Pfam" id="PF01812">
    <property type="entry name" value="5-FTHF_cyc-lig"/>
    <property type="match status" value="1"/>
</dbReference>
<dbReference type="InterPro" id="IPR024185">
    <property type="entry name" value="FTHF_cligase-like_sf"/>
</dbReference>
<comment type="caution">
    <text evidence="5">The sequence shown here is derived from an EMBL/GenBank/DDBJ whole genome shotgun (WGS) entry which is preliminary data.</text>
</comment>
<dbReference type="EC" id="6.3.3.2" evidence="4"/>
<keyword evidence="5" id="KW-0436">Ligase</keyword>